<name>A0A195BQF3_9HYME</name>
<reference evidence="1 2" key="1">
    <citation type="submission" date="2015-09" db="EMBL/GenBank/DDBJ databases">
        <title>Atta colombica WGS genome.</title>
        <authorList>
            <person name="Nygaard S."/>
            <person name="Hu H."/>
            <person name="Boomsma J."/>
            <person name="Zhang G."/>
        </authorList>
    </citation>
    <scope>NUCLEOTIDE SEQUENCE [LARGE SCALE GENOMIC DNA]</scope>
    <source>
        <strain evidence="1">Treedump-2</strain>
        <tissue evidence="1">Whole body</tissue>
    </source>
</reference>
<sequence>DEIRDFQTRLSLRREWDAGFDVDVLLSSRRYDGKRHRCACARANEYVKDYYYSSQYKLGAQYPLADVSIIHVHVLKYGGVGIASQLGEEEKDERDERDGAGRAEASTASFITNLFHPVVEMGHCSLYATKTTTSQSPSHDWCFHFSGVHHHRDKKCKPSTPTCKTQSLVESAFQEIGSGWRSRIKNSGAWGTADGIVHALEENPWIDNSFEWLLTIMGPPSRTK</sequence>
<gene>
    <name evidence="1" type="ORF">ALC53_02566</name>
</gene>
<proteinExistence type="predicted"/>
<organism evidence="1 2">
    <name type="scientific">Atta colombica</name>
    <dbReference type="NCBI Taxonomy" id="520822"/>
    <lineage>
        <taxon>Eukaryota</taxon>
        <taxon>Metazoa</taxon>
        <taxon>Ecdysozoa</taxon>
        <taxon>Arthropoda</taxon>
        <taxon>Hexapoda</taxon>
        <taxon>Insecta</taxon>
        <taxon>Pterygota</taxon>
        <taxon>Neoptera</taxon>
        <taxon>Endopterygota</taxon>
        <taxon>Hymenoptera</taxon>
        <taxon>Apocrita</taxon>
        <taxon>Aculeata</taxon>
        <taxon>Formicoidea</taxon>
        <taxon>Formicidae</taxon>
        <taxon>Myrmicinae</taxon>
        <taxon>Atta</taxon>
    </lineage>
</organism>
<accession>A0A195BQF3</accession>
<dbReference type="EMBL" id="KQ976423">
    <property type="protein sequence ID" value="KYM88801.1"/>
    <property type="molecule type" value="Genomic_DNA"/>
</dbReference>
<keyword evidence="2" id="KW-1185">Reference proteome</keyword>
<dbReference type="Proteomes" id="UP000078540">
    <property type="component" value="Unassembled WGS sequence"/>
</dbReference>
<protein>
    <submittedName>
        <fullName evidence="1">Uncharacterized protein</fullName>
    </submittedName>
</protein>
<dbReference type="AlphaFoldDB" id="A0A195BQF3"/>
<feature type="non-terminal residue" evidence="1">
    <location>
        <position position="1"/>
    </location>
</feature>
<evidence type="ECO:0000313" key="2">
    <source>
        <dbReference type="Proteomes" id="UP000078540"/>
    </source>
</evidence>
<evidence type="ECO:0000313" key="1">
    <source>
        <dbReference type="EMBL" id="KYM88801.1"/>
    </source>
</evidence>